<dbReference type="Proteomes" id="UP000240418">
    <property type="component" value="Unassembled WGS sequence"/>
</dbReference>
<name>A0A2P8FBL2_9RHOB</name>
<keyword evidence="1" id="KW-0472">Membrane</keyword>
<dbReference type="OrthoDB" id="7875801at2"/>
<organism evidence="2 3">
    <name type="scientific">Shimia abyssi</name>
    <dbReference type="NCBI Taxonomy" id="1662395"/>
    <lineage>
        <taxon>Bacteria</taxon>
        <taxon>Pseudomonadati</taxon>
        <taxon>Pseudomonadota</taxon>
        <taxon>Alphaproteobacteria</taxon>
        <taxon>Rhodobacterales</taxon>
        <taxon>Roseobacteraceae</taxon>
    </lineage>
</organism>
<gene>
    <name evidence="2" type="ORF">CLV88_10731</name>
</gene>
<keyword evidence="3" id="KW-1185">Reference proteome</keyword>
<feature type="transmembrane region" description="Helical" evidence="1">
    <location>
        <begin position="6"/>
        <end position="26"/>
    </location>
</feature>
<keyword evidence="1" id="KW-0812">Transmembrane</keyword>
<reference evidence="2 3" key="1">
    <citation type="submission" date="2018-03" db="EMBL/GenBank/DDBJ databases">
        <title>Genomic Encyclopedia of Archaeal and Bacterial Type Strains, Phase II (KMG-II): from individual species to whole genera.</title>
        <authorList>
            <person name="Goeker M."/>
        </authorList>
    </citation>
    <scope>NUCLEOTIDE SEQUENCE [LARGE SCALE GENOMIC DNA]</scope>
    <source>
        <strain evidence="2 3">DSM 100673</strain>
    </source>
</reference>
<dbReference type="EMBL" id="PYGJ01000007">
    <property type="protein sequence ID" value="PSL19088.1"/>
    <property type="molecule type" value="Genomic_DNA"/>
</dbReference>
<evidence type="ECO:0000313" key="3">
    <source>
        <dbReference type="Proteomes" id="UP000240418"/>
    </source>
</evidence>
<sequence>MTTDYLMTIGLVVGLFSIPAMLAAYADLRFPRGPMAAFILSAATIALAWVLHPGGYSFAELPNVVVRVIADILN</sequence>
<proteinExistence type="predicted"/>
<evidence type="ECO:0000256" key="1">
    <source>
        <dbReference type="SAM" id="Phobius"/>
    </source>
</evidence>
<evidence type="ECO:0000313" key="2">
    <source>
        <dbReference type="EMBL" id="PSL19088.1"/>
    </source>
</evidence>
<keyword evidence="1" id="KW-1133">Transmembrane helix</keyword>
<dbReference type="RefSeq" id="WP_106608712.1">
    <property type="nucleotide sequence ID" value="NZ_PYGJ01000007.1"/>
</dbReference>
<feature type="transmembrane region" description="Helical" evidence="1">
    <location>
        <begin position="33"/>
        <end position="52"/>
    </location>
</feature>
<evidence type="ECO:0008006" key="4">
    <source>
        <dbReference type="Google" id="ProtNLM"/>
    </source>
</evidence>
<comment type="caution">
    <text evidence="2">The sequence shown here is derived from an EMBL/GenBank/DDBJ whole genome shotgun (WGS) entry which is preliminary data.</text>
</comment>
<accession>A0A2P8FBL2</accession>
<protein>
    <recommendedName>
        <fullName evidence="4">50S ribosomal protein L35</fullName>
    </recommendedName>
</protein>
<dbReference type="AlphaFoldDB" id="A0A2P8FBL2"/>